<accession>A0ACC2I9Q2</accession>
<evidence type="ECO:0000313" key="1">
    <source>
        <dbReference type="EMBL" id="KAJ8111860.1"/>
    </source>
</evidence>
<dbReference type="EMBL" id="JAPHNI010000370">
    <property type="protein sequence ID" value="KAJ8111860.1"/>
    <property type="molecule type" value="Genomic_DNA"/>
</dbReference>
<reference evidence="1" key="1">
    <citation type="submission" date="2022-11" db="EMBL/GenBank/DDBJ databases">
        <title>Genome Sequence of Boeremia exigua.</title>
        <authorList>
            <person name="Buettner E."/>
        </authorList>
    </citation>
    <scope>NUCLEOTIDE SEQUENCE</scope>
    <source>
        <strain evidence="1">CU02</strain>
    </source>
</reference>
<dbReference type="Proteomes" id="UP001153331">
    <property type="component" value="Unassembled WGS sequence"/>
</dbReference>
<protein>
    <submittedName>
        <fullName evidence="1">Uncharacterized protein</fullName>
    </submittedName>
</protein>
<keyword evidence="2" id="KW-1185">Reference proteome</keyword>
<evidence type="ECO:0000313" key="2">
    <source>
        <dbReference type="Proteomes" id="UP001153331"/>
    </source>
</evidence>
<name>A0ACC2I9Q2_9PLEO</name>
<organism evidence="1 2">
    <name type="scientific">Boeremia exigua</name>
    <dbReference type="NCBI Taxonomy" id="749465"/>
    <lineage>
        <taxon>Eukaryota</taxon>
        <taxon>Fungi</taxon>
        <taxon>Dikarya</taxon>
        <taxon>Ascomycota</taxon>
        <taxon>Pezizomycotina</taxon>
        <taxon>Dothideomycetes</taxon>
        <taxon>Pleosporomycetidae</taxon>
        <taxon>Pleosporales</taxon>
        <taxon>Pleosporineae</taxon>
        <taxon>Didymellaceae</taxon>
        <taxon>Boeremia</taxon>
    </lineage>
</organism>
<gene>
    <name evidence="1" type="ORF">OPT61_g5649</name>
</gene>
<sequence>MLSSCCRTCNHRNHAVQASQSTPSLVSLCLVALTFQEDISHYTKSSAALGTLLNDIIDAVDSSSHPSTFTLWSPCLSDSRIAVVMTTASETCSDATNSIYNDISAFLAYPPSIQQVYLDYSILSLATLSPEQRVTCDIMALKAPTSGIAASIGKHFGWEPKRSSLSSQMQNTAPAAFSRPGDLIRDFWAWAELPYNGRKSRSSSLESSSTRCTAPLVSTNSDEKNMSLYFPEDGEEEEEDFERSDQEALVMIFQWHDRAAAERFKHPIRKSYGPNGEVVRSDMWDEQVARPLRHFQSHGAKLETYKLELRAVGPRTQPRMCVSSTATATGRERSGSKRLSMMALGLGEKVSGIWR</sequence>
<proteinExistence type="predicted"/>
<comment type="caution">
    <text evidence="1">The sequence shown here is derived from an EMBL/GenBank/DDBJ whole genome shotgun (WGS) entry which is preliminary data.</text>
</comment>